<sequence>MSDGPAPTCARYREPVRRRQTPPREVKNALALRPHERILAAARTATEEWVVATDRRLYLPEPGGAVTYQRIPWEQVEHAEWDREEEILRVTAAAPLGRPMPTWRLRFDPPDQRLLALIRERITASVVTERHVPLRGQLGVRVIARRPPAGDPDAADSEIVWALAFDEGLDPNDPDVLESAHRALATVRAEIEP</sequence>
<feature type="compositionally biased region" description="Basic and acidic residues" evidence="1">
    <location>
        <begin position="11"/>
        <end position="24"/>
    </location>
</feature>
<dbReference type="AlphaFoldDB" id="A0A1H1UHB5"/>
<gene>
    <name evidence="2" type="ORF">SAMN04489717_3631</name>
</gene>
<dbReference type="Proteomes" id="UP000198983">
    <property type="component" value="Chromosome I"/>
</dbReference>
<evidence type="ECO:0000313" key="2">
    <source>
        <dbReference type="EMBL" id="SDS71912.1"/>
    </source>
</evidence>
<evidence type="ECO:0000313" key="3">
    <source>
        <dbReference type="Proteomes" id="UP000198983"/>
    </source>
</evidence>
<reference evidence="2 3" key="1">
    <citation type="submission" date="2016-10" db="EMBL/GenBank/DDBJ databases">
        <authorList>
            <person name="de Groot N.N."/>
        </authorList>
    </citation>
    <scope>NUCLEOTIDE SEQUENCE [LARGE SCALE GENOMIC DNA]</scope>
    <source>
        <strain evidence="2 3">DSM 22024</strain>
    </source>
</reference>
<protein>
    <submittedName>
        <fullName evidence="2">Uncharacterized protein</fullName>
    </submittedName>
</protein>
<accession>A0A1H1UHB5</accession>
<name>A0A1H1UHB5_9ACTN</name>
<proteinExistence type="predicted"/>
<dbReference type="STRING" id="117157.SAMN04489717_3631"/>
<dbReference type="EMBL" id="LT629732">
    <property type="protein sequence ID" value="SDS71912.1"/>
    <property type="molecule type" value="Genomic_DNA"/>
</dbReference>
<keyword evidence="3" id="KW-1185">Reference proteome</keyword>
<organism evidence="2 3">
    <name type="scientific">Actinopolymorpha singaporensis</name>
    <dbReference type="NCBI Taxonomy" id="117157"/>
    <lineage>
        <taxon>Bacteria</taxon>
        <taxon>Bacillati</taxon>
        <taxon>Actinomycetota</taxon>
        <taxon>Actinomycetes</taxon>
        <taxon>Propionibacteriales</taxon>
        <taxon>Actinopolymorphaceae</taxon>
        <taxon>Actinopolymorpha</taxon>
    </lineage>
</organism>
<evidence type="ECO:0000256" key="1">
    <source>
        <dbReference type="SAM" id="MobiDB-lite"/>
    </source>
</evidence>
<feature type="region of interest" description="Disordered" evidence="1">
    <location>
        <begin position="1"/>
        <end position="24"/>
    </location>
</feature>